<dbReference type="PANTHER" id="PTHR43172:SF2">
    <property type="entry name" value="ADENYLOSUCCINATE LYASE C-TERMINAL DOMAIN-CONTAINING PROTEIN"/>
    <property type="match status" value="1"/>
</dbReference>
<dbReference type="Gene3D" id="1.10.40.30">
    <property type="entry name" value="Fumarase/aspartase (C-terminal domain)"/>
    <property type="match status" value="1"/>
</dbReference>
<dbReference type="RefSeq" id="WP_163741958.1">
    <property type="nucleotide sequence ID" value="NZ_JAAGOA010000018.1"/>
</dbReference>
<evidence type="ECO:0000256" key="2">
    <source>
        <dbReference type="ARBA" id="ARBA00034772"/>
    </source>
</evidence>
<comment type="similarity">
    <text evidence="2">Belongs to the class-II fumarase/aspartase family.</text>
</comment>
<dbReference type="InterPro" id="IPR019468">
    <property type="entry name" value="AdenyloSucc_lyase_C"/>
</dbReference>
<keyword evidence="4" id="KW-0413">Isomerase</keyword>
<dbReference type="SUPFAM" id="SSF48557">
    <property type="entry name" value="L-aspartase-like"/>
    <property type="match status" value="1"/>
</dbReference>
<evidence type="ECO:0000313" key="4">
    <source>
        <dbReference type="EMBL" id="NEE02936.1"/>
    </source>
</evidence>
<keyword evidence="5" id="KW-1185">Reference proteome</keyword>
<dbReference type="AlphaFoldDB" id="A0A6L9SCI0"/>
<dbReference type="SMART" id="SM00998">
    <property type="entry name" value="ADSL_C"/>
    <property type="match status" value="1"/>
</dbReference>
<dbReference type="GO" id="GO:0047472">
    <property type="term" value="F:3-carboxy-cis,cis-muconate cycloisomerase activity"/>
    <property type="evidence" value="ECO:0007669"/>
    <property type="project" value="UniProtKB-EC"/>
</dbReference>
<dbReference type="NCBIfam" id="TIGR02426">
    <property type="entry name" value="protocat_pcaB"/>
    <property type="match status" value="1"/>
</dbReference>
<comment type="caution">
    <text evidence="4">The sequence shown here is derived from an EMBL/GenBank/DDBJ whole genome shotgun (WGS) entry which is preliminary data.</text>
</comment>
<dbReference type="InterPro" id="IPR008948">
    <property type="entry name" value="L-Aspartase-like"/>
</dbReference>
<name>A0A6L9SCI0_9ACTN</name>
<dbReference type="InterPro" id="IPR022761">
    <property type="entry name" value="Fumarate_lyase_N"/>
</dbReference>
<dbReference type="PRINTS" id="PR00145">
    <property type="entry name" value="ARGSUCLYASE"/>
</dbReference>
<dbReference type="Proteomes" id="UP000475214">
    <property type="component" value="Unassembled WGS sequence"/>
</dbReference>
<dbReference type="InterPro" id="IPR020557">
    <property type="entry name" value="Fumarate_lyase_CS"/>
</dbReference>
<dbReference type="Pfam" id="PF10397">
    <property type="entry name" value="ADSL_C"/>
    <property type="match status" value="1"/>
</dbReference>
<evidence type="ECO:0000313" key="5">
    <source>
        <dbReference type="Proteomes" id="UP000475214"/>
    </source>
</evidence>
<organism evidence="4 5">
    <name type="scientific">Phytoactinopolyspora halotolerans</name>
    <dbReference type="NCBI Taxonomy" id="1981512"/>
    <lineage>
        <taxon>Bacteria</taxon>
        <taxon>Bacillati</taxon>
        <taxon>Actinomycetota</taxon>
        <taxon>Actinomycetes</taxon>
        <taxon>Jiangellales</taxon>
        <taxon>Jiangellaceae</taxon>
        <taxon>Phytoactinopolyspora</taxon>
    </lineage>
</organism>
<dbReference type="Gene3D" id="1.20.200.10">
    <property type="entry name" value="Fumarase/aspartase (Central domain)"/>
    <property type="match status" value="1"/>
</dbReference>
<gene>
    <name evidence="4" type="primary">pcaB</name>
    <name evidence="4" type="ORF">G1H10_22485</name>
</gene>
<dbReference type="GO" id="GO:0019619">
    <property type="term" value="P:3,4-dihydroxybenzoate catabolic process"/>
    <property type="evidence" value="ECO:0007669"/>
    <property type="project" value="InterPro"/>
</dbReference>
<dbReference type="PROSITE" id="PS00163">
    <property type="entry name" value="FUMARATE_LYASES"/>
    <property type="match status" value="1"/>
</dbReference>
<dbReference type="Pfam" id="PF00206">
    <property type="entry name" value="Lyase_1"/>
    <property type="match status" value="1"/>
</dbReference>
<sequence length="458" mass="46698">MAGLLEALDGDPAVDREVGDGALVRALLDVEAALARALARAGLVSDDAAAAVAEAASTLDVDAEELGRRAVAAGNPVVPLVRDLAAAVPEHAQDAVHRGATSQDILDTALQLLARRALEPVLQYLRAAGDAAARLARDHRRTVMVARTLGQPAQPTTFGLRAANWLAGLDAANAELTRIRDEVLAVQLGGAAGTLAGYDAGPADGRGSEPLAAGVQVMAHLADELGLADPGVPWHTERSRVQTLGSALGVAVAACGKVATDVILQSQGEIAEVAEGAPGGSSAMPHKRNPVASVLVVAAARRSPGLVGTLLASGLHEQDRATGSWHAEWAPLRELLRLSGGAAAHTASVLDGLDVDPVVMRRNLDAAAPGVFSESLAAPLIPVLGRAAAQDAVRAALDEAPGGGLELVAVLRHDPAVADAVDEGELAARLDPVHALGAADAVIDRHLRAHDRQRVVAP</sequence>
<evidence type="ECO:0000259" key="3">
    <source>
        <dbReference type="SMART" id="SM00998"/>
    </source>
</evidence>
<proteinExistence type="inferred from homology"/>
<dbReference type="EC" id="5.5.1.2" evidence="4"/>
<protein>
    <submittedName>
        <fullName evidence="4">3-carboxy-cis,cis-muconate cycloisomerase</fullName>
        <ecNumber evidence="4">5.5.1.2</ecNumber>
    </submittedName>
</protein>
<feature type="domain" description="Adenylosuccinate lyase C-terminal" evidence="3">
    <location>
        <begin position="368"/>
        <end position="447"/>
    </location>
</feature>
<dbReference type="PRINTS" id="PR00149">
    <property type="entry name" value="FUMRATELYASE"/>
</dbReference>
<evidence type="ECO:0000256" key="1">
    <source>
        <dbReference type="ARBA" id="ARBA00023239"/>
    </source>
</evidence>
<reference evidence="4 5" key="1">
    <citation type="submission" date="2020-02" db="EMBL/GenBank/DDBJ databases">
        <authorList>
            <person name="Li X.-J."/>
            <person name="Han X.-M."/>
        </authorList>
    </citation>
    <scope>NUCLEOTIDE SEQUENCE [LARGE SCALE GENOMIC DNA]</scope>
    <source>
        <strain evidence="4 5">CCTCC AB 2017055</strain>
    </source>
</reference>
<dbReference type="InterPro" id="IPR000362">
    <property type="entry name" value="Fumarate_lyase_fam"/>
</dbReference>
<dbReference type="EMBL" id="JAAGOA010000018">
    <property type="protein sequence ID" value="NEE02936.1"/>
    <property type="molecule type" value="Genomic_DNA"/>
</dbReference>
<dbReference type="InterPro" id="IPR012789">
    <property type="entry name" value="Protocat_PcaB-like"/>
</dbReference>
<accession>A0A6L9SCI0</accession>
<dbReference type="PANTHER" id="PTHR43172">
    <property type="entry name" value="ADENYLOSUCCINATE LYASE"/>
    <property type="match status" value="1"/>
</dbReference>
<dbReference type="GO" id="GO:0016829">
    <property type="term" value="F:lyase activity"/>
    <property type="evidence" value="ECO:0007669"/>
    <property type="project" value="UniProtKB-KW"/>
</dbReference>
<keyword evidence="1" id="KW-0456">Lyase</keyword>